<dbReference type="RefSeq" id="WP_007405455.1">
    <property type="nucleotide sequence ID" value="NZ_BBJS01000007.1"/>
</dbReference>
<name>A0A0C9LZR7_SPHPI</name>
<organism evidence="5 6">
    <name type="scientific">Sphingomonas paucimobilis NBRC 13935</name>
    <dbReference type="NCBI Taxonomy" id="1219050"/>
    <lineage>
        <taxon>Bacteria</taxon>
        <taxon>Pseudomonadati</taxon>
        <taxon>Pseudomonadota</taxon>
        <taxon>Alphaproteobacteria</taxon>
        <taxon>Sphingomonadales</taxon>
        <taxon>Sphingomonadaceae</taxon>
        <taxon>Sphingomonas</taxon>
    </lineage>
</organism>
<evidence type="ECO:0000256" key="2">
    <source>
        <dbReference type="ARBA" id="ARBA00022801"/>
    </source>
</evidence>
<dbReference type="InterPro" id="IPR029069">
    <property type="entry name" value="HotDog_dom_sf"/>
</dbReference>
<proteinExistence type="inferred from homology"/>
<dbReference type="Proteomes" id="UP000032025">
    <property type="component" value="Unassembled WGS sequence"/>
</dbReference>
<evidence type="ECO:0000256" key="1">
    <source>
        <dbReference type="ARBA" id="ARBA00010458"/>
    </source>
</evidence>
<dbReference type="GeneID" id="78526561"/>
<evidence type="ECO:0000313" key="5">
    <source>
        <dbReference type="EMBL" id="GAN12265.1"/>
    </source>
</evidence>
<keyword evidence="2 3" id="KW-0378">Hydrolase</keyword>
<dbReference type="CDD" id="cd03442">
    <property type="entry name" value="BFIT_BACH"/>
    <property type="match status" value="1"/>
</dbReference>
<comment type="similarity">
    <text evidence="1">Belongs to the acyl coenzyme A hydrolase family.</text>
</comment>
<accession>A0A0C9LZR7</accession>
<evidence type="ECO:0000313" key="6">
    <source>
        <dbReference type="Proteomes" id="UP000032025"/>
    </source>
</evidence>
<dbReference type="SUPFAM" id="SSF54637">
    <property type="entry name" value="Thioesterase/thiol ester dehydrase-isomerase"/>
    <property type="match status" value="1"/>
</dbReference>
<dbReference type="InterPro" id="IPR040170">
    <property type="entry name" value="Cytosol_ACT"/>
</dbReference>
<dbReference type="GO" id="GO:0052816">
    <property type="term" value="F:long-chain fatty acyl-CoA hydrolase activity"/>
    <property type="evidence" value="ECO:0007669"/>
    <property type="project" value="TreeGrafter"/>
</dbReference>
<reference evidence="5 6" key="1">
    <citation type="submission" date="2014-08" db="EMBL/GenBank/DDBJ databases">
        <title>Whole genome shotgun sequence of Sphingomonas paucimobilis NBRC 13935.</title>
        <authorList>
            <person name="Hosoyama A."/>
            <person name="Hashimoto M."/>
            <person name="Hosoyama Y."/>
            <person name="Noguchi M."/>
            <person name="Uohara A."/>
            <person name="Ohji S."/>
            <person name="Katano-Makiyama Y."/>
            <person name="Ichikawa N."/>
            <person name="Kimura A."/>
            <person name="Yamazoe A."/>
            <person name="Fujita N."/>
        </authorList>
    </citation>
    <scope>NUCLEOTIDE SEQUENCE [LARGE SCALE GENOMIC DNA]</scope>
    <source>
        <strain evidence="5 6">NBRC 13935</strain>
    </source>
</reference>
<dbReference type="PANTHER" id="PTHR11049">
    <property type="entry name" value="ACYL COENZYME A THIOESTER HYDROLASE"/>
    <property type="match status" value="1"/>
</dbReference>
<dbReference type="EMBL" id="BBJS01000007">
    <property type="protein sequence ID" value="GAN12265.1"/>
    <property type="molecule type" value="Genomic_DNA"/>
</dbReference>
<dbReference type="Pfam" id="PF03061">
    <property type="entry name" value="4HBT"/>
    <property type="match status" value="1"/>
</dbReference>
<keyword evidence="6" id="KW-1185">Reference proteome</keyword>
<dbReference type="PANTHER" id="PTHR11049:SF5">
    <property type="entry name" value="ACYL-COA THIOESTER HYDROLASE YCIA"/>
    <property type="match status" value="1"/>
</dbReference>
<dbReference type="PROSITE" id="PS51770">
    <property type="entry name" value="HOTDOG_ACOT"/>
    <property type="match status" value="1"/>
</dbReference>
<evidence type="ECO:0000259" key="4">
    <source>
        <dbReference type="PROSITE" id="PS51770"/>
    </source>
</evidence>
<dbReference type="GO" id="GO:0006637">
    <property type="term" value="P:acyl-CoA metabolic process"/>
    <property type="evidence" value="ECO:0007669"/>
    <property type="project" value="TreeGrafter"/>
</dbReference>
<dbReference type="Gene3D" id="3.10.129.10">
    <property type="entry name" value="Hotdog Thioesterase"/>
    <property type="match status" value="1"/>
</dbReference>
<comment type="caution">
    <text evidence="5">The sequence shown here is derived from an EMBL/GenBank/DDBJ whole genome shotgun (WGS) entry which is preliminary data.</text>
</comment>
<dbReference type="InterPro" id="IPR006683">
    <property type="entry name" value="Thioestr_dom"/>
</dbReference>
<feature type="domain" description="HotDog ACOT-type" evidence="4">
    <location>
        <begin position="5"/>
        <end position="117"/>
    </location>
</feature>
<protein>
    <submittedName>
        <fullName evidence="5">DNA, contig: SP607</fullName>
    </submittedName>
</protein>
<sequence length="135" mass="14603">MSTLPDLVPVIRVTAMPGDANPYGDIFGGWLMGQMDLAAGSVASRHSGGRAVTIAVEGMKFHAPVLVGDEVSVYAQLVRVGTTSMTIEVEAWRRARHVEDATKVTQARFVFVATDKDRKPRTVPPMAPQADRPQD</sequence>
<gene>
    <name evidence="5" type="ORF">SP6_07_00510</name>
</gene>
<dbReference type="GO" id="GO:0009062">
    <property type="term" value="P:fatty acid catabolic process"/>
    <property type="evidence" value="ECO:0007669"/>
    <property type="project" value="TreeGrafter"/>
</dbReference>
<dbReference type="AlphaFoldDB" id="A0A0C9LZR7"/>
<dbReference type="GO" id="GO:0005829">
    <property type="term" value="C:cytosol"/>
    <property type="evidence" value="ECO:0007669"/>
    <property type="project" value="TreeGrafter"/>
</dbReference>
<evidence type="ECO:0000256" key="3">
    <source>
        <dbReference type="PROSITE-ProRule" id="PRU01106"/>
    </source>
</evidence>
<dbReference type="InterPro" id="IPR033120">
    <property type="entry name" value="HOTDOG_ACOT"/>
</dbReference>